<gene>
    <name evidence="2" type="ORF">EEDITHA_LOCUS16727</name>
</gene>
<name>A0AAU9UVV0_EUPED</name>
<evidence type="ECO:0008006" key="4">
    <source>
        <dbReference type="Google" id="ProtNLM"/>
    </source>
</evidence>
<keyword evidence="3" id="KW-1185">Reference proteome</keyword>
<feature type="signal peptide" evidence="1">
    <location>
        <begin position="1"/>
        <end position="15"/>
    </location>
</feature>
<sequence length="235" mass="26430">MIAIVLLAILACASAAPHYHPHHHEHFHNDDDFRLGKVMSKSGFNTTIIWKKMNTELMELSTILNDLQERFPTNFSEGIVENQIKISISGLEDKKINITARNGLLIAESVHKVDDEVERTSLARRSLPDSLNVNGSWTYGNDLLKIVFSLESKNAGEPQGTEDLETKKLVRCNEVVETNEEGTDIQDAFVGIVPGCANEENNSINTNEITEEKETVETTTNDYNDYSLMNDYFII</sequence>
<comment type="caution">
    <text evidence="2">The sequence shown here is derived from an EMBL/GenBank/DDBJ whole genome shotgun (WGS) entry which is preliminary data.</text>
</comment>
<accession>A0AAU9UVV0</accession>
<feature type="chain" id="PRO_5043336654" description="SHSP domain-containing protein" evidence="1">
    <location>
        <begin position="16"/>
        <end position="235"/>
    </location>
</feature>
<evidence type="ECO:0000313" key="2">
    <source>
        <dbReference type="EMBL" id="CAH2102036.1"/>
    </source>
</evidence>
<evidence type="ECO:0000313" key="3">
    <source>
        <dbReference type="Proteomes" id="UP001153954"/>
    </source>
</evidence>
<dbReference type="AlphaFoldDB" id="A0AAU9UVV0"/>
<dbReference type="EMBL" id="CAKOGL010000025">
    <property type="protein sequence ID" value="CAH2102036.1"/>
    <property type="molecule type" value="Genomic_DNA"/>
</dbReference>
<protein>
    <recommendedName>
        <fullName evidence="4">SHSP domain-containing protein</fullName>
    </recommendedName>
</protein>
<keyword evidence="1" id="KW-0732">Signal</keyword>
<evidence type="ECO:0000256" key="1">
    <source>
        <dbReference type="SAM" id="SignalP"/>
    </source>
</evidence>
<dbReference type="Proteomes" id="UP001153954">
    <property type="component" value="Unassembled WGS sequence"/>
</dbReference>
<organism evidence="2 3">
    <name type="scientific">Euphydryas editha</name>
    <name type="common">Edith's checkerspot</name>
    <dbReference type="NCBI Taxonomy" id="104508"/>
    <lineage>
        <taxon>Eukaryota</taxon>
        <taxon>Metazoa</taxon>
        <taxon>Ecdysozoa</taxon>
        <taxon>Arthropoda</taxon>
        <taxon>Hexapoda</taxon>
        <taxon>Insecta</taxon>
        <taxon>Pterygota</taxon>
        <taxon>Neoptera</taxon>
        <taxon>Endopterygota</taxon>
        <taxon>Lepidoptera</taxon>
        <taxon>Glossata</taxon>
        <taxon>Ditrysia</taxon>
        <taxon>Papilionoidea</taxon>
        <taxon>Nymphalidae</taxon>
        <taxon>Nymphalinae</taxon>
        <taxon>Euphydryas</taxon>
    </lineage>
</organism>
<reference evidence="2" key="1">
    <citation type="submission" date="2022-03" db="EMBL/GenBank/DDBJ databases">
        <authorList>
            <person name="Tunstrom K."/>
        </authorList>
    </citation>
    <scope>NUCLEOTIDE SEQUENCE</scope>
</reference>
<proteinExistence type="predicted"/>